<reference evidence="9" key="1">
    <citation type="submission" date="2022-11" db="EMBL/GenBank/DDBJ databases">
        <authorList>
            <person name="Petersen C."/>
        </authorList>
    </citation>
    <scope>NUCLEOTIDE SEQUENCE</scope>
    <source>
        <strain evidence="9">IBT 23319</strain>
    </source>
</reference>
<dbReference type="InterPro" id="IPR052478">
    <property type="entry name" value="Metabolite_Synth_Reg"/>
</dbReference>
<dbReference type="PANTHER" id="PTHR31779">
    <property type="entry name" value="2-NITROPROPANE DIOXYGENASE FAMILY, PUTATIVE (AFU_ORTHOLOGUE AFUA_2G17430)-RELATED"/>
    <property type="match status" value="1"/>
</dbReference>
<keyword evidence="6" id="KW-0539">Nucleus</keyword>
<evidence type="ECO:0000313" key="10">
    <source>
        <dbReference type="Proteomes" id="UP001147733"/>
    </source>
</evidence>
<dbReference type="SUPFAM" id="SSF57701">
    <property type="entry name" value="Zn2/Cys6 DNA-binding domain"/>
    <property type="match status" value="1"/>
</dbReference>
<dbReference type="GO" id="GO:0006351">
    <property type="term" value="P:DNA-templated transcription"/>
    <property type="evidence" value="ECO:0007669"/>
    <property type="project" value="InterPro"/>
</dbReference>
<dbReference type="GeneID" id="81386064"/>
<gene>
    <name evidence="9" type="ORF">N7469_007979</name>
</gene>
<dbReference type="InterPro" id="IPR001138">
    <property type="entry name" value="Zn2Cys6_DnaBD"/>
</dbReference>
<protein>
    <submittedName>
        <fullName evidence="9">C6 transcription factor</fullName>
    </submittedName>
</protein>
<dbReference type="Gene3D" id="4.10.240.10">
    <property type="entry name" value="Zn(2)-C6 fungal-type DNA-binding domain"/>
    <property type="match status" value="1"/>
</dbReference>
<proteinExistence type="predicted"/>
<sequence length="572" mass="64179">MSGQYHPLDDKGSSVPSVPARQRSRHACLPCRRRKRKCDGQFPCNICKGYDYECEYDETSQNISQKRKNLSIQSSYEPKAKHANKGQLDDRSTQDASASILPGVLEPSKARYVGRYSSIAFPLYVGLEVQATNLPRLHSFAYHTGIREEPPCAVQSEVAEHISWNDARSLIDVYSTTIHPVFGFIDTDLSYNRCREHWHGRSQGLVFEAMICGIFALASLFKERINHESEMWLMLHAKKILEDSDVCRFPSLEQIAAWILRTLYLRCTGRPHVTWLASCTIMHLVEAIGLHHAPESAIQTGGSGAPHPETSHAMNRIAQVANCLHILIAFEYGRSILPVNRRVLEYIDHTNRGTDLTPQLCRLITMLPTNQHVGDTTLLGQELFSALDKIAEIAVEHDFLVLLKTDLVLGIYRRLRVLDSKFQHGHYENIISAGLESLPAARRLVSQNQPWWNLVGSVFQFVCTLLVIDTPASCEALVDTMDALEFVVRNLDTHLAREALLTARQLVHASLSKKRKGVEILERVVGTEAPVVAPSQTADQIAQDVASLSPLLAAQLPFDLDLLWNTDFQLPL</sequence>
<evidence type="ECO:0000256" key="3">
    <source>
        <dbReference type="ARBA" id="ARBA00023015"/>
    </source>
</evidence>
<dbReference type="InterPro" id="IPR036864">
    <property type="entry name" value="Zn2-C6_fun-type_DNA-bd_sf"/>
</dbReference>
<dbReference type="PROSITE" id="PS50048">
    <property type="entry name" value="ZN2_CY6_FUNGAL_2"/>
    <property type="match status" value="1"/>
</dbReference>
<feature type="domain" description="Zn(2)-C6 fungal-type" evidence="8">
    <location>
        <begin position="27"/>
        <end position="56"/>
    </location>
</feature>
<feature type="region of interest" description="Disordered" evidence="7">
    <location>
        <begin position="68"/>
        <end position="95"/>
    </location>
</feature>
<evidence type="ECO:0000259" key="8">
    <source>
        <dbReference type="PROSITE" id="PS50048"/>
    </source>
</evidence>
<dbReference type="SMART" id="SM00066">
    <property type="entry name" value="GAL4"/>
    <property type="match status" value="1"/>
</dbReference>
<evidence type="ECO:0000256" key="6">
    <source>
        <dbReference type="ARBA" id="ARBA00023242"/>
    </source>
</evidence>
<keyword evidence="5" id="KW-0804">Transcription</keyword>
<feature type="region of interest" description="Disordered" evidence="7">
    <location>
        <begin position="1"/>
        <end position="21"/>
    </location>
</feature>
<dbReference type="GO" id="GO:0000981">
    <property type="term" value="F:DNA-binding transcription factor activity, RNA polymerase II-specific"/>
    <property type="evidence" value="ECO:0007669"/>
    <property type="project" value="InterPro"/>
</dbReference>
<dbReference type="PROSITE" id="PS00463">
    <property type="entry name" value="ZN2_CY6_FUNGAL_1"/>
    <property type="match status" value="1"/>
</dbReference>
<dbReference type="RefSeq" id="XP_056498448.1">
    <property type="nucleotide sequence ID" value="XM_056646897.1"/>
</dbReference>
<comment type="caution">
    <text evidence="9">The sequence shown here is derived from an EMBL/GenBank/DDBJ whole genome shotgun (WGS) entry which is preliminary data.</text>
</comment>
<keyword evidence="1" id="KW-0479">Metal-binding</keyword>
<keyword evidence="2" id="KW-0862">Zinc</keyword>
<evidence type="ECO:0000256" key="5">
    <source>
        <dbReference type="ARBA" id="ARBA00023163"/>
    </source>
</evidence>
<dbReference type="InterPro" id="IPR007219">
    <property type="entry name" value="XnlR_reg_dom"/>
</dbReference>
<dbReference type="Pfam" id="PF04082">
    <property type="entry name" value="Fungal_trans"/>
    <property type="match status" value="1"/>
</dbReference>
<evidence type="ECO:0000256" key="1">
    <source>
        <dbReference type="ARBA" id="ARBA00022723"/>
    </source>
</evidence>
<evidence type="ECO:0000256" key="2">
    <source>
        <dbReference type="ARBA" id="ARBA00022833"/>
    </source>
</evidence>
<organism evidence="9 10">
    <name type="scientific">Penicillium citrinum</name>
    <dbReference type="NCBI Taxonomy" id="5077"/>
    <lineage>
        <taxon>Eukaryota</taxon>
        <taxon>Fungi</taxon>
        <taxon>Dikarya</taxon>
        <taxon>Ascomycota</taxon>
        <taxon>Pezizomycotina</taxon>
        <taxon>Eurotiomycetes</taxon>
        <taxon>Eurotiomycetidae</taxon>
        <taxon>Eurotiales</taxon>
        <taxon>Aspergillaceae</taxon>
        <taxon>Penicillium</taxon>
    </lineage>
</organism>
<evidence type="ECO:0000256" key="4">
    <source>
        <dbReference type="ARBA" id="ARBA00023125"/>
    </source>
</evidence>
<reference evidence="9" key="2">
    <citation type="journal article" date="2023" name="IMA Fungus">
        <title>Comparative genomic study of the Penicillium genus elucidates a diverse pangenome and 15 lateral gene transfer events.</title>
        <authorList>
            <person name="Petersen C."/>
            <person name="Sorensen T."/>
            <person name="Nielsen M.R."/>
            <person name="Sondergaard T.E."/>
            <person name="Sorensen J.L."/>
            <person name="Fitzpatrick D.A."/>
            <person name="Frisvad J.C."/>
            <person name="Nielsen K.L."/>
        </authorList>
    </citation>
    <scope>NUCLEOTIDE SEQUENCE</scope>
    <source>
        <strain evidence="9">IBT 23319</strain>
    </source>
</reference>
<keyword evidence="3" id="KW-0805">Transcription regulation</keyword>
<dbReference type="GO" id="GO:0008270">
    <property type="term" value="F:zinc ion binding"/>
    <property type="evidence" value="ECO:0007669"/>
    <property type="project" value="InterPro"/>
</dbReference>
<keyword evidence="4" id="KW-0238">DNA-binding</keyword>
<dbReference type="CDD" id="cd12148">
    <property type="entry name" value="fungal_TF_MHR"/>
    <property type="match status" value="1"/>
</dbReference>
<accession>A0A9W9NQU2</accession>
<evidence type="ECO:0000256" key="7">
    <source>
        <dbReference type="SAM" id="MobiDB-lite"/>
    </source>
</evidence>
<dbReference type="AlphaFoldDB" id="A0A9W9NQU2"/>
<dbReference type="Proteomes" id="UP001147733">
    <property type="component" value="Unassembled WGS sequence"/>
</dbReference>
<dbReference type="PANTHER" id="PTHR31779:SF3">
    <property type="entry name" value="PROTEIN RDR1"/>
    <property type="match status" value="1"/>
</dbReference>
<evidence type="ECO:0000313" key="9">
    <source>
        <dbReference type="EMBL" id="KAJ5224476.1"/>
    </source>
</evidence>
<name>A0A9W9NQU2_PENCI</name>
<dbReference type="Pfam" id="PF00172">
    <property type="entry name" value="Zn_clus"/>
    <property type="match status" value="1"/>
</dbReference>
<dbReference type="EMBL" id="JAPQKT010000007">
    <property type="protein sequence ID" value="KAJ5224476.1"/>
    <property type="molecule type" value="Genomic_DNA"/>
</dbReference>
<dbReference type="OrthoDB" id="4064873at2759"/>
<keyword evidence="10" id="KW-1185">Reference proteome</keyword>
<dbReference type="GO" id="GO:0009410">
    <property type="term" value="P:response to xenobiotic stimulus"/>
    <property type="evidence" value="ECO:0007669"/>
    <property type="project" value="TreeGrafter"/>
</dbReference>
<dbReference type="GO" id="GO:0003677">
    <property type="term" value="F:DNA binding"/>
    <property type="evidence" value="ECO:0007669"/>
    <property type="project" value="UniProtKB-KW"/>
</dbReference>
<dbReference type="CDD" id="cd00067">
    <property type="entry name" value="GAL4"/>
    <property type="match status" value="1"/>
</dbReference>